<dbReference type="Proteomes" id="UP000324222">
    <property type="component" value="Unassembled WGS sequence"/>
</dbReference>
<sequence>MLCLTRLNSSPSFPPSSGHPFPTYASLPFTRNLTSLSSPSGTKKHLRVKLTWVGKNIKCPHACYGCQVCYGSQLYHKSQYCTCIIGSRRGAVGACIMDDDAMDSR</sequence>
<evidence type="ECO:0000313" key="2">
    <source>
        <dbReference type="Proteomes" id="UP000324222"/>
    </source>
</evidence>
<proteinExistence type="predicted"/>
<dbReference type="AlphaFoldDB" id="A0A5B7IRR9"/>
<gene>
    <name evidence="1" type="ORF">E2C01_079023</name>
</gene>
<evidence type="ECO:0000313" key="1">
    <source>
        <dbReference type="EMBL" id="MPC84287.1"/>
    </source>
</evidence>
<organism evidence="1 2">
    <name type="scientific">Portunus trituberculatus</name>
    <name type="common">Swimming crab</name>
    <name type="synonym">Neptunus trituberculatus</name>
    <dbReference type="NCBI Taxonomy" id="210409"/>
    <lineage>
        <taxon>Eukaryota</taxon>
        <taxon>Metazoa</taxon>
        <taxon>Ecdysozoa</taxon>
        <taxon>Arthropoda</taxon>
        <taxon>Crustacea</taxon>
        <taxon>Multicrustacea</taxon>
        <taxon>Malacostraca</taxon>
        <taxon>Eumalacostraca</taxon>
        <taxon>Eucarida</taxon>
        <taxon>Decapoda</taxon>
        <taxon>Pleocyemata</taxon>
        <taxon>Brachyura</taxon>
        <taxon>Eubrachyura</taxon>
        <taxon>Portunoidea</taxon>
        <taxon>Portunidae</taxon>
        <taxon>Portuninae</taxon>
        <taxon>Portunus</taxon>
    </lineage>
</organism>
<reference evidence="1 2" key="1">
    <citation type="submission" date="2019-05" db="EMBL/GenBank/DDBJ databases">
        <title>Another draft genome of Portunus trituberculatus and its Hox gene families provides insights of decapod evolution.</title>
        <authorList>
            <person name="Jeong J.-H."/>
            <person name="Song I."/>
            <person name="Kim S."/>
            <person name="Choi T."/>
            <person name="Kim D."/>
            <person name="Ryu S."/>
            <person name="Kim W."/>
        </authorList>
    </citation>
    <scope>NUCLEOTIDE SEQUENCE [LARGE SCALE GENOMIC DNA]</scope>
    <source>
        <tissue evidence="1">Muscle</tissue>
    </source>
</reference>
<dbReference type="EMBL" id="VSRR010065044">
    <property type="protein sequence ID" value="MPC84287.1"/>
    <property type="molecule type" value="Genomic_DNA"/>
</dbReference>
<accession>A0A5B7IRR9</accession>
<comment type="caution">
    <text evidence="1">The sequence shown here is derived from an EMBL/GenBank/DDBJ whole genome shotgun (WGS) entry which is preliminary data.</text>
</comment>
<name>A0A5B7IRR9_PORTR</name>
<protein>
    <submittedName>
        <fullName evidence="1">Uncharacterized protein</fullName>
    </submittedName>
</protein>
<keyword evidence="2" id="KW-1185">Reference proteome</keyword>